<name>A0A9D4JE05_DREPO</name>
<dbReference type="EMBL" id="JAIWYP010000006">
    <property type="protein sequence ID" value="KAH3805158.1"/>
    <property type="molecule type" value="Genomic_DNA"/>
</dbReference>
<comment type="caution">
    <text evidence="1">The sequence shown here is derived from an EMBL/GenBank/DDBJ whole genome shotgun (WGS) entry which is preliminary data.</text>
</comment>
<proteinExistence type="predicted"/>
<gene>
    <name evidence="1" type="ORF">DPMN_133454</name>
</gene>
<dbReference type="Proteomes" id="UP000828390">
    <property type="component" value="Unassembled WGS sequence"/>
</dbReference>
<protein>
    <submittedName>
        <fullName evidence="1">Uncharacterized protein</fullName>
    </submittedName>
</protein>
<reference evidence="1" key="1">
    <citation type="journal article" date="2019" name="bioRxiv">
        <title>The Genome of the Zebra Mussel, Dreissena polymorpha: A Resource for Invasive Species Research.</title>
        <authorList>
            <person name="McCartney M.A."/>
            <person name="Auch B."/>
            <person name="Kono T."/>
            <person name="Mallez S."/>
            <person name="Zhang Y."/>
            <person name="Obille A."/>
            <person name="Becker A."/>
            <person name="Abrahante J.E."/>
            <person name="Garbe J."/>
            <person name="Badalamenti J.P."/>
            <person name="Herman A."/>
            <person name="Mangelson H."/>
            <person name="Liachko I."/>
            <person name="Sullivan S."/>
            <person name="Sone E.D."/>
            <person name="Koren S."/>
            <person name="Silverstein K.A.T."/>
            <person name="Beckman K.B."/>
            <person name="Gohl D.M."/>
        </authorList>
    </citation>
    <scope>NUCLEOTIDE SEQUENCE</scope>
    <source>
        <strain evidence="1">Duluth1</strain>
        <tissue evidence="1">Whole animal</tissue>
    </source>
</reference>
<evidence type="ECO:0000313" key="2">
    <source>
        <dbReference type="Proteomes" id="UP000828390"/>
    </source>
</evidence>
<sequence>MTAYQDDQERFPDVLTKYGKHCGTYIGLFNLRRNRGKSLGVRYLKMEHLPSYPVPLTESGSVRSLDAEQKHAVMDMQTLLERIPMV</sequence>
<reference evidence="1" key="2">
    <citation type="submission" date="2020-11" db="EMBL/GenBank/DDBJ databases">
        <authorList>
            <person name="McCartney M.A."/>
            <person name="Auch B."/>
            <person name="Kono T."/>
            <person name="Mallez S."/>
            <person name="Becker A."/>
            <person name="Gohl D.M."/>
            <person name="Silverstein K.A.T."/>
            <person name="Koren S."/>
            <person name="Bechman K.B."/>
            <person name="Herman A."/>
            <person name="Abrahante J.E."/>
            <person name="Garbe J."/>
        </authorList>
    </citation>
    <scope>NUCLEOTIDE SEQUENCE</scope>
    <source>
        <strain evidence="1">Duluth1</strain>
        <tissue evidence="1">Whole animal</tissue>
    </source>
</reference>
<keyword evidence="2" id="KW-1185">Reference proteome</keyword>
<accession>A0A9D4JE05</accession>
<dbReference type="AlphaFoldDB" id="A0A9D4JE05"/>
<organism evidence="1 2">
    <name type="scientific">Dreissena polymorpha</name>
    <name type="common">Zebra mussel</name>
    <name type="synonym">Mytilus polymorpha</name>
    <dbReference type="NCBI Taxonomy" id="45954"/>
    <lineage>
        <taxon>Eukaryota</taxon>
        <taxon>Metazoa</taxon>
        <taxon>Spiralia</taxon>
        <taxon>Lophotrochozoa</taxon>
        <taxon>Mollusca</taxon>
        <taxon>Bivalvia</taxon>
        <taxon>Autobranchia</taxon>
        <taxon>Heteroconchia</taxon>
        <taxon>Euheterodonta</taxon>
        <taxon>Imparidentia</taxon>
        <taxon>Neoheterodontei</taxon>
        <taxon>Myida</taxon>
        <taxon>Dreissenoidea</taxon>
        <taxon>Dreissenidae</taxon>
        <taxon>Dreissena</taxon>
    </lineage>
</organism>
<evidence type="ECO:0000313" key="1">
    <source>
        <dbReference type="EMBL" id="KAH3805158.1"/>
    </source>
</evidence>